<dbReference type="RefSeq" id="WP_106147059.1">
    <property type="nucleotide sequence ID" value="NZ_PVYX01000002.1"/>
</dbReference>
<proteinExistence type="predicted"/>
<organism evidence="2 3">
    <name type="scientific">Flagellimonas meridianipacifica</name>
    <dbReference type="NCBI Taxonomy" id="1080225"/>
    <lineage>
        <taxon>Bacteria</taxon>
        <taxon>Pseudomonadati</taxon>
        <taxon>Bacteroidota</taxon>
        <taxon>Flavobacteriia</taxon>
        <taxon>Flavobacteriales</taxon>
        <taxon>Flavobacteriaceae</taxon>
        <taxon>Flagellimonas</taxon>
    </lineage>
</organism>
<dbReference type="OrthoDB" id="192739at2"/>
<dbReference type="PANTHER" id="PTHR36113">
    <property type="entry name" value="LYASE, PUTATIVE-RELATED-RELATED"/>
    <property type="match status" value="1"/>
</dbReference>
<dbReference type="Proteomes" id="UP000237640">
    <property type="component" value="Unassembled WGS sequence"/>
</dbReference>
<keyword evidence="2" id="KW-0456">Lyase</keyword>
<dbReference type="InterPro" id="IPR037523">
    <property type="entry name" value="VOC_core"/>
</dbReference>
<dbReference type="InterPro" id="IPR051332">
    <property type="entry name" value="Fosfomycin_Res_Enzymes"/>
</dbReference>
<dbReference type="Pfam" id="PF00903">
    <property type="entry name" value="Glyoxalase"/>
    <property type="match status" value="2"/>
</dbReference>
<name>A0A2T0MCU3_9FLAO</name>
<dbReference type="PANTHER" id="PTHR36113:SF3">
    <property type="entry name" value="SLL5075 PROTEIN"/>
    <property type="match status" value="1"/>
</dbReference>
<evidence type="ECO:0000313" key="2">
    <source>
        <dbReference type="EMBL" id="PRX55304.1"/>
    </source>
</evidence>
<comment type="caution">
    <text evidence="2">The sequence shown here is derived from an EMBL/GenBank/DDBJ whole genome shotgun (WGS) entry which is preliminary data.</text>
</comment>
<keyword evidence="2" id="KW-0223">Dioxygenase</keyword>
<accession>A0A2T0MCU3</accession>
<dbReference type="CDD" id="cd06587">
    <property type="entry name" value="VOC"/>
    <property type="match status" value="2"/>
</dbReference>
<gene>
    <name evidence="2" type="ORF">CLV81_3713</name>
</gene>
<feature type="domain" description="VOC" evidence="1">
    <location>
        <begin position="5"/>
        <end position="117"/>
    </location>
</feature>
<feature type="domain" description="VOC" evidence="1">
    <location>
        <begin position="122"/>
        <end position="253"/>
    </location>
</feature>
<dbReference type="Gene3D" id="3.10.180.10">
    <property type="entry name" value="2,3-Dihydroxybiphenyl 1,2-Dioxygenase, domain 1"/>
    <property type="match status" value="2"/>
</dbReference>
<dbReference type="EMBL" id="PVYX01000002">
    <property type="protein sequence ID" value="PRX55304.1"/>
    <property type="molecule type" value="Genomic_DNA"/>
</dbReference>
<evidence type="ECO:0000313" key="3">
    <source>
        <dbReference type="Proteomes" id="UP000237640"/>
    </source>
</evidence>
<keyword evidence="3" id="KW-1185">Reference proteome</keyword>
<keyword evidence="2" id="KW-0560">Oxidoreductase</keyword>
<evidence type="ECO:0000259" key="1">
    <source>
        <dbReference type="PROSITE" id="PS51819"/>
    </source>
</evidence>
<dbReference type="PROSITE" id="PS51819">
    <property type="entry name" value="VOC"/>
    <property type="match status" value="2"/>
</dbReference>
<dbReference type="SUPFAM" id="SSF54593">
    <property type="entry name" value="Glyoxalase/Bleomycin resistance protein/Dihydroxybiphenyl dioxygenase"/>
    <property type="match status" value="2"/>
</dbReference>
<dbReference type="GO" id="GO:0016829">
    <property type="term" value="F:lyase activity"/>
    <property type="evidence" value="ECO:0007669"/>
    <property type="project" value="UniProtKB-KW"/>
</dbReference>
<reference evidence="2 3" key="1">
    <citation type="submission" date="2018-03" db="EMBL/GenBank/DDBJ databases">
        <title>Genomic Encyclopedia of Archaeal and Bacterial Type Strains, Phase II (KMG-II): from individual species to whole genera.</title>
        <authorList>
            <person name="Goeker M."/>
        </authorList>
    </citation>
    <scope>NUCLEOTIDE SEQUENCE [LARGE SCALE GENOMIC DNA]</scope>
    <source>
        <strain evidence="2 3">DSM 25027</strain>
    </source>
</reference>
<dbReference type="AlphaFoldDB" id="A0A2T0MCU3"/>
<dbReference type="GO" id="GO:0051213">
    <property type="term" value="F:dioxygenase activity"/>
    <property type="evidence" value="ECO:0007669"/>
    <property type="project" value="UniProtKB-KW"/>
</dbReference>
<sequence length="262" mass="30029">MFKANFHHIRLNVTDIDKSISFYQKFFGATCLNYRGKAEALFTEKSFLLLNKVSEAPKSHLGTSLWHIGWSGVDGQSEFDWRVKEGIEVHTPINPLNDSHWMYFYGPNKEVVEVFTGNKNHRFEHIHLLASDVDQTMNWFKTNLGLSPESPSAQTWGNGLFKWNRLTVDNINIMVNGRPVQERTWYPSEGFSNTDGTSINHIAFSFPEIEPIYNHISGNNTEIVREIKTDPVYGLNSFLVRGPDGLLIEIVEEKPIPEGIWD</sequence>
<protein>
    <submittedName>
        <fullName evidence="2">Catechol 2,3-dioxygenase-like lactoylglutathione lyase family enzyme</fullName>
    </submittedName>
</protein>
<dbReference type="InterPro" id="IPR029068">
    <property type="entry name" value="Glyas_Bleomycin-R_OHBP_Dase"/>
</dbReference>
<dbReference type="InterPro" id="IPR004360">
    <property type="entry name" value="Glyas_Fos-R_dOase_dom"/>
</dbReference>